<reference evidence="8" key="1">
    <citation type="submission" date="2020-02" db="EMBL/GenBank/DDBJ databases">
        <authorList>
            <person name="Meier V. D."/>
        </authorList>
    </citation>
    <scope>NUCLEOTIDE SEQUENCE</scope>
    <source>
        <strain evidence="8">AVDCRST_MAG59</strain>
    </source>
</reference>
<dbReference type="AlphaFoldDB" id="A0A6J4TWH8"/>
<evidence type="ECO:0000256" key="1">
    <source>
        <dbReference type="ARBA" id="ARBA00004141"/>
    </source>
</evidence>
<evidence type="ECO:0000256" key="3">
    <source>
        <dbReference type="ARBA" id="ARBA00022692"/>
    </source>
</evidence>
<gene>
    <name evidence="8" type="ORF">AVDCRST_MAG59-134</name>
</gene>
<dbReference type="PANTHER" id="PTHR38459:SF1">
    <property type="entry name" value="PROPHAGE BACTOPRENOL-LINKED GLUCOSE TRANSLOCASE HOMOLOG"/>
    <property type="match status" value="1"/>
</dbReference>
<dbReference type="InterPro" id="IPR007267">
    <property type="entry name" value="GtrA_DPMS_TM"/>
</dbReference>
<evidence type="ECO:0000256" key="6">
    <source>
        <dbReference type="SAM" id="Phobius"/>
    </source>
</evidence>
<dbReference type="InterPro" id="IPR051401">
    <property type="entry name" value="GtrA_CellWall_Glycosyl"/>
</dbReference>
<proteinExistence type="inferred from homology"/>
<feature type="transmembrane region" description="Helical" evidence="6">
    <location>
        <begin position="28"/>
        <end position="48"/>
    </location>
</feature>
<feature type="transmembrane region" description="Helical" evidence="6">
    <location>
        <begin position="54"/>
        <end position="72"/>
    </location>
</feature>
<dbReference type="GO" id="GO:0000271">
    <property type="term" value="P:polysaccharide biosynthetic process"/>
    <property type="evidence" value="ECO:0007669"/>
    <property type="project" value="InterPro"/>
</dbReference>
<evidence type="ECO:0000313" key="8">
    <source>
        <dbReference type="EMBL" id="CAA9534350.1"/>
    </source>
</evidence>
<feature type="transmembrane region" description="Helical" evidence="6">
    <location>
        <begin position="117"/>
        <end position="136"/>
    </location>
</feature>
<dbReference type="Pfam" id="PF04138">
    <property type="entry name" value="GtrA_DPMS_TM"/>
    <property type="match status" value="1"/>
</dbReference>
<keyword evidence="3 6" id="KW-0812">Transmembrane</keyword>
<comment type="subcellular location">
    <subcellularLocation>
        <location evidence="1">Membrane</location>
        <topology evidence="1">Multi-pass membrane protein</topology>
    </subcellularLocation>
</comment>
<comment type="similarity">
    <text evidence="2">Belongs to the GtrA family.</text>
</comment>
<evidence type="ECO:0000259" key="7">
    <source>
        <dbReference type="Pfam" id="PF04138"/>
    </source>
</evidence>
<feature type="domain" description="GtrA/DPMS transmembrane" evidence="7">
    <location>
        <begin position="27"/>
        <end position="142"/>
    </location>
</feature>
<dbReference type="GO" id="GO:0005886">
    <property type="term" value="C:plasma membrane"/>
    <property type="evidence" value="ECO:0007669"/>
    <property type="project" value="TreeGrafter"/>
</dbReference>
<feature type="transmembrane region" description="Helical" evidence="6">
    <location>
        <begin position="92"/>
        <end position="111"/>
    </location>
</feature>
<sequence length="145" mass="15616">MQQANLQARATTGGISRVWTIAQRFQKFLVVGVVGLAVNQGLLMVQAGTFGVPVAVASPIAIFVSMIATFALNETWTWHDRGTGQIAQRAMLYGAINSGGLLINWGLLVWLHGHGMHYTVANLFGAGVAAVWNFALNHAITWREG</sequence>
<evidence type="ECO:0000256" key="5">
    <source>
        <dbReference type="ARBA" id="ARBA00023136"/>
    </source>
</evidence>
<dbReference type="PANTHER" id="PTHR38459">
    <property type="entry name" value="PROPHAGE BACTOPRENOL-LINKED GLUCOSE TRANSLOCASE HOMOLOG"/>
    <property type="match status" value="1"/>
</dbReference>
<accession>A0A6J4TWH8</accession>
<evidence type="ECO:0000256" key="2">
    <source>
        <dbReference type="ARBA" id="ARBA00009399"/>
    </source>
</evidence>
<name>A0A6J4TWH8_9BACT</name>
<keyword evidence="4 6" id="KW-1133">Transmembrane helix</keyword>
<evidence type="ECO:0000256" key="4">
    <source>
        <dbReference type="ARBA" id="ARBA00022989"/>
    </source>
</evidence>
<protein>
    <recommendedName>
        <fullName evidence="7">GtrA/DPMS transmembrane domain-containing protein</fullName>
    </recommendedName>
</protein>
<keyword evidence="5 6" id="KW-0472">Membrane</keyword>
<dbReference type="EMBL" id="CADCWF010000006">
    <property type="protein sequence ID" value="CAA9534350.1"/>
    <property type="molecule type" value="Genomic_DNA"/>
</dbReference>
<organism evidence="8">
    <name type="scientific">uncultured Thermomicrobiales bacterium</name>
    <dbReference type="NCBI Taxonomy" id="1645740"/>
    <lineage>
        <taxon>Bacteria</taxon>
        <taxon>Pseudomonadati</taxon>
        <taxon>Thermomicrobiota</taxon>
        <taxon>Thermomicrobia</taxon>
        <taxon>Thermomicrobiales</taxon>
        <taxon>environmental samples</taxon>
    </lineage>
</organism>